<evidence type="ECO:0000313" key="1">
    <source>
        <dbReference type="EMBL" id="CAL4215734.1"/>
    </source>
</evidence>
<name>A0AAV2SMR1_MEGNR</name>
<protein>
    <submittedName>
        <fullName evidence="1">Uncharacterized protein</fullName>
    </submittedName>
</protein>
<dbReference type="AlphaFoldDB" id="A0AAV2SMR1"/>
<organism evidence="1 2">
    <name type="scientific">Meganyctiphanes norvegica</name>
    <name type="common">Northern krill</name>
    <name type="synonym">Thysanopoda norvegica</name>
    <dbReference type="NCBI Taxonomy" id="48144"/>
    <lineage>
        <taxon>Eukaryota</taxon>
        <taxon>Metazoa</taxon>
        <taxon>Ecdysozoa</taxon>
        <taxon>Arthropoda</taxon>
        <taxon>Crustacea</taxon>
        <taxon>Multicrustacea</taxon>
        <taxon>Malacostraca</taxon>
        <taxon>Eumalacostraca</taxon>
        <taxon>Eucarida</taxon>
        <taxon>Euphausiacea</taxon>
        <taxon>Euphausiidae</taxon>
        <taxon>Meganyctiphanes</taxon>
    </lineage>
</organism>
<feature type="non-terminal residue" evidence="1">
    <location>
        <position position="156"/>
    </location>
</feature>
<feature type="non-terminal residue" evidence="1">
    <location>
        <position position="1"/>
    </location>
</feature>
<evidence type="ECO:0000313" key="2">
    <source>
        <dbReference type="Proteomes" id="UP001497623"/>
    </source>
</evidence>
<dbReference type="Proteomes" id="UP001497623">
    <property type="component" value="Unassembled WGS sequence"/>
</dbReference>
<sequence length="156" mass="17570">ETNTENINHKTSLSLFTKDSPKEKVKNTSSSSLLLTDKNINEQNKATYRPHWLEYVLQIPKVPPISVDMVNKDNLMNAGNGQMLLSQDPFKERYRRSVPSQSEEIQSQVISGCPSVGRRIVIDECEVTMMVCPGLDVWLDLGDTWFHGGTCSVTIK</sequence>
<proteinExistence type="predicted"/>
<gene>
    <name evidence="1" type="ORF">MNOR_LOCUS38718</name>
</gene>
<keyword evidence="2" id="KW-1185">Reference proteome</keyword>
<accession>A0AAV2SMR1</accession>
<comment type="caution">
    <text evidence="1">The sequence shown here is derived from an EMBL/GenBank/DDBJ whole genome shotgun (WGS) entry which is preliminary data.</text>
</comment>
<dbReference type="EMBL" id="CAXKWB010091112">
    <property type="protein sequence ID" value="CAL4215734.1"/>
    <property type="molecule type" value="Genomic_DNA"/>
</dbReference>
<reference evidence="1 2" key="1">
    <citation type="submission" date="2024-05" db="EMBL/GenBank/DDBJ databases">
        <authorList>
            <person name="Wallberg A."/>
        </authorList>
    </citation>
    <scope>NUCLEOTIDE SEQUENCE [LARGE SCALE GENOMIC DNA]</scope>
</reference>